<dbReference type="InterPro" id="IPR023210">
    <property type="entry name" value="NADP_OxRdtase_dom"/>
</dbReference>
<dbReference type="Proteomes" id="UP000628775">
    <property type="component" value="Unassembled WGS sequence"/>
</dbReference>
<dbReference type="InterPro" id="IPR053135">
    <property type="entry name" value="AKR2_Oxidoreductase"/>
</dbReference>
<sequence length="304" mass="34363">MNYHTLGHSDLSVSDIGFGTMSLPKNDKEAIYTLQKAMDSGINFFDTADLYEQGRIETVLGQAIKGRREDIIIATKGGNHWEEGQQGWYWDPSKAYIKEALKASLKRLHLDYVDLYQLHGGTIDDPIDETIEAFEELKQEGLIRWYGISSIRHNVIREYVKRSSIVSVMMQYSILDRRPEEEMLDFLAENQVSVIARGPIAKGILSDNGESKIPEKGYLDYSAADLKKLFFALKAQTNPTRKLEQTAIKYVLNHPAVATAIPGASRLSQLEDNIQTAHTEPLSQSEIEAIRSLAKASRYTEHRE</sequence>
<dbReference type="RefSeq" id="WP_188691880.1">
    <property type="nucleotide sequence ID" value="NZ_BMIR01000006.1"/>
</dbReference>
<comment type="caution">
    <text evidence="2">The sequence shown here is derived from an EMBL/GenBank/DDBJ whole genome shotgun (WGS) entry which is preliminary data.</text>
</comment>
<feature type="domain" description="NADP-dependent oxidoreductase" evidence="1">
    <location>
        <begin position="16"/>
        <end position="294"/>
    </location>
</feature>
<dbReference type="AlphaFoldDB" id="A0A8J2VMA6"/>
<dbReference type="InterPro" id="IPR020471">
    <property type="entry name" value="AKR"/>
</dbReference>
<reference evidence="2" key="2">
    <citation type="submission" date="2020-09" db="EMBL/GenBank/DDBJ databases">
        <authorList>
            <person name="Sun Q."/>
            <person name="Zhou Y."/>
        </authorList>
    </citation>
    <scope>NUCLEOTIDE SEQUENCE</scope>
    <source>
        <strain evidence="2">CGMCC 1.15371</strain>
    </source>
</reference>
<dbReference type="Pfam" id="PF00248">
    <property type="entry name" value="Aldo_ket_red"/>
    <property type="match status" value="1"/>
</dbReference>
<dbReference type="InterPro" id="IPR036812">
    <property type="entry name" value="NAD(P)_OxRdtase_dom_sf"/>
</dbReference>
<reference evidence="2" key="1">
    <citation type="journal article" date="2014" name="Int. J. Syst. Evol. Microbiol.">
        <title>Complete genome sequence of Corynebacterium casei LMG S-19264T (=DSM 44701T), isolated from a smear-ripened cheese.</title>
        <authorList>
            <consortium name="US DOE Joint Genome Institute (JGI-PGF)"/>
            <person name="Walter F."/>
            <person name="Albersmeier A."/>
            <person name="Kalinowski J."/>
            <person name="Ruckert C."/>
        </authorList>
    </citation>
    <scope>NUCLEOTIDE SEQUENCE</scope>
    <source>
        <strain evidence="2">CGMCC 1.15371</strain>
    </source>
</reference>
<dbReference type="Gene3D" id="3.20.20.100">
    <property type="entry name" value="NADP-dependent oxidoreductase domain"/>
    <property type="match status" value="1"/>
</dbReference>
<keyword evidence="3" id="KW-1185">Reference proteome</keyword>
<protein>
    <submittedName>
        <fullName evidence="2">Putative oxidoreductase YqkF</fullName>
    </submittedName>
</protein>
<evidence type="ECO:0000313" key="2">
    <source>
        <dbReference type="EMBL" id="GGE37986.1"/>
    </source>
</evidence>
<dbReference type="GO" id="GO:0016491">
    <property type="term" value="F:oxidoreductase activity"/>
    <property type="evidence" value="ECO:0007669"/>
    <property type="project" value="InterPro"/>
</dbReference>
<dbReference type="SUPFAM" id="SSF51430">
    <property type="entry name" value="NAD(P)-linked oxidoreductase"/>
    <property type="match status" value="1"/>
</dbReference>
<dbReference type="CDD" id="cd19086">
    <property type="entry name" value="AKR_AKR11C1"/>
    <property type="match status" value="1"/>
</dbReference>
<gene>
    <name evidence="2" type="primary">yqkF</name>
    <name evidence="2" type="ORF">GCM10011391_15980</name>
</gene>
<name>A0A8J2VMA6_9BACL</name>
<accession>A0A8J2VMA6</accession>
<dbReference type="PANTHER" id="PTHR43312:SF1">
    <property type="entry name" value="NADP-DEPENDENT OXIDOREDUCTASE DOMAIN-CONTAINING PROTEIN"/>
    <property type="match status" value="1"/>
</dbReference>
<organism evidence="2 3">
    <name type="scientific">Pullulanibacillus camelliae</name>
    <dbReference type="NCBI Taxonomy" id="1707096"/>
    <lineage>
        <taxon>Bacteria</taxon>
        <taxon>Bacillati</taxon>
        <taxon>Bacillota</taxon>
        <taxon>Bacilli</taxon>
        <taxon>Bacillales</taxon>
        <taxon>Sporolactobacillaceae</taxon>
        <taxon>Pullulanibacillus</taxon>
    </lineage>
</organism>
<dbReference type="EMBL" id="BMIR01000006">
    <property type="protein sequence ID" value="GGE37986.1"/>
    <property type="molecule type" value="Genomic_DNA"/>
</dbReference>
<evidence type="ECO:0000259" key="1">
    <source>
        <dbReference type="Pfam" id="PF00248"/>
    </source>
</evidence>
<dbReference type="PANTHER" id="PTHR43312">
    <property type="entry name" value="D-THREO-ALDOSE 1-DEHYDROGENASE"/>
    <property type="match status" value="1"/>
</dbReference>
<dbReference type="PRINTS" id="PR00069">
    <property type="entry name" value="ALDKETRDTASE"/>
</dbReference>
<proteinExistence type="predicted"/>
<evidence type="ECO:0000313" key="3">
    <source>
        <dbReference type="Proteomes" id="UP000628775"/>
    </source>
</evidence>